<protein>
    <submittedName>
        <fullName evidence="1">Uncharacterized protein</fullName>
    </submittedName>
</protein>
<keyword evidence="2" id="KW-1185">Reference proteome</keyword>
<evidence type="ECO:0000313" key="2">
    <source>
        <dbReference type="Proteomes" id="UP001217089"/>
    </source>
</evidence>
<sequence>MYDTFETVTLGSTIFDNRFKSHPSRPKELLLRKLNDGNLKKTLYGFSGYEGHQWTLAMDLPRASLEPDINALNSIKTNQQQNQDILNAIERDANGVILDNICAYSDSYGVGKEIGFVARLASISRAFGTQHYTKLDDNTFGEAKLS</sequence>
<gene>
    <name evidence="1" type="ORF">KUTeg_009674</name>
</gene>
<proteinExistence type="predicted"/>
<evidence type="ECO:0000313" key="1">
    <source>
        <dbReference type="EMBL" id="KAJ8312301.1"/>
    </source>
</evidence>
<reference evidence="1 2" key="1">
    <citation type="submission" date="2022-12" db="EMBL/GenBank/DDBJ databases">
        <title>Chromosome-level genome of Tegillarca granosa.</title>
        <authorList>
            <person name="Kim J."/>
        </authorList>
    </citation>
    <scope>NUCLEOTIDE SEQUENCE [LARGE SCALE GENOMIC DNA]</scope>
    <source>
        <strain evidence="1">Teg-2019</strain>
        <tissue evidence="1">Adductor muscle</tissue>
    </source>
</reference>
<dbReference type="EMBL" id="JARBDR010000440">
    <property type="protein sequence ID" value="KAJ8312301.1"/>
    <property type="molecule type" value="Genomic_DNA"/>
</dbReference>
<comment type="caution">
    <text evidence="1">The sequence shown here is derived from an EMBL/GenBank/DDBJ whole genome shotgun (WGS) entry which is preliminary data.</text>
</comment>
<name>A0ABQ9F6W3_TEGGR</name>
<accession>A0ABQ9F6W3</accession>
<dbReference type="Proteomes" id="UP001217089">
    <property type="component" value="Unassembled WGS sequence"/>
</dbReference>
<organism evidence="1 2">
    <name type="scientific">Tegillarca granosa</name>
    <name type="common">Malaysian cockle</name>
    <name type="synonym">Anadara granosa</name>
    <dbReference type="NCBI Taxonomy" id="220873"/>
    <lineage>
        <taxon>Eukaryota</taxon>
        <taxon>Metazoa</taxon>
        <taxon>Spiralia</taxon>
        <taxon>Lophotrochozoa</taxon>
        <taxon>Mollusca</taxon>
        <taxon>Bivalvia</taxon>
        <taxon>Autobranchia</taxon>
        <taxon>Pteriomorphia</taxon>
        <taxon>Arcoida</taxon>
        <taxon>Arcoidea</taxon>
        <taxon>Arcidae</taxon>
        <taxon>Tegillarca</taxon>
    </lineage>
</organism>